<comment type="caution">
    <text evidence="2">The sequence shown here is derived from an EMBL/GenBank/DDBJ whole genome shotgun (WGS) entry which is preliminary data.</text>
</comment>
<proteinExistence type="predicted"/>
<dbReference type="Proteomes" id="UP000297527">
    <property type="component" value="Unassembled WGS sequence"/>
</dbReference>
<reference evidence="2 3" key="1">
    <citation type="submission" date="2017-12" db="EMBL/GenBank/DDBJ databases">
        <title>Comparative genomics of Botrytis spp.</title>
        <authorList>
            <person name="Valero-Jimenez C.A."/>
            <person name="Tapia P."/>
            <person name="Veloso J."/>
            <person name="Silva-Moreno E."/>
            <person name="Staats M."/>
            <person name="Valdes J.H."/>
            <person name="Van Kan J.A.L."/>
        </authorList>
    </citation>
    <scope>NUCLEOTIDE SEQUENCE [LARGE SCALE GENOMIC DNA]</scope>
    <source>
        <strain evidence="2 3">MUCL11595</strain>
    </source>
</reference>
<feature type="compositionally biased region" description="Basic and acidic residues" evidence="1">
    <location>
        <begin position="1"/>
        <end position="27"/>
    </location>
</feature>
<evidence type="ECO:0000256" key="1">
    <source>
        <dbReference type="SAM" id="MobiDB-lite"/>
    </source>
</evidence>
<accession>A0A4Z1IH80</accession>
<evidence type="ECO:0000313" key="2">
    <source>
        <dbReference type="EMBL" id="TGO60706.1"/>
    </source>
</evidence>
<organism evidence="2 3">
    <name type="scientific">Botryotinia convoluta</name>
    <dbReference type="NCBI Taxonomy" id="54673"/>
    <lineage>
        <taxon>Eukaryota</taxon>
        <taxon>Fungi</taxon>
        <taxon>Dikarya</taxon>
        <taxon>Ascomycota</taxon>
        <taxon>Pezizomycotina</taxon>
        <taxon>Leotiomycetes</taxon>
        <taxon>Helotiales</taxon>
        <taxon>Sclerotiniaceae</taxon>
        <taxon>Botryotinia</taxon>
    </lineage>
</organism>
<evidence type="ECO:0000313" key="3">
    <source>
        <dbReference type="Proteomes" id="UP000297527"/>
    </source>
</evidence>
<dbReference type="AlphaFoldDB" id="A0A4Z1IH80"/>
<protein>
    <submittedName>
        <fullName evidence="2">Uncharacterized protein</fullName>
    </submittedName>
</protein>
<sequence>MEEVKKYEGRMERREEEKRRREEKNSKQEGILETQKSRFLGHTQTEEFTQQIPTLESPHLHISSEVSFYMLTPPPAPHLNGYNPRSTPVSDTLSSDPNFPRNKFYIPNFIYPQVLVSTSRDEFPSPQSRKYKRDGEKVFVSHICKYE</sequence>
<name>A0A4Z1IH80_9HELO</name>
<feature type="region of interest" description="Disordered" evidence="1">
    <location>
        <begin position="1"/>
        <end position="43"/>
    </location>
</feature>
<dbReference type="EMBL" id="PQXN01000033">
    <property type="protein sequence ID" value="TGO60706.1"/>
    <property type="molecule type" value="Genomic_DNA"/>
</dbReference>
<keyword evidence="3" id="KW-1185">Reference proteome</keyword>
<gene>
    <name evidence="2" type="ORF">BCON_0033g00180</name>
</gene>